<evidence type="ECO:0000256" key="2">
    <source>
        <dbReference type="ARBA" id="ARBA00022932"/>
    </source>
</evidence>
<evidence type="ECO:0000313" key="5">
    <source>
        <dbReference type="Proteomes" id="UP000315283"/>
    </source>
</evidence>
<dbReference type="GO" id="GO:0003887">
    <property type="term" value="F:DNA-directed DNA polymerase activity"/>
    <property type="evidence" value="ECO:0007669"/>
    <property type="project" value="UniProtKB-KW"/>
</dbReference>
<organism evidence="4 5">
    <name type="scientific">SAR86 cluster bacterium</name>
    <dbReference type="NCBI Taxonomy" id="2030880"/>
    <lineage>
        <taxon>Bacteria</taxon>
        <taxon>Pseudomonadati</taxon>
        <taxon>Pseudomonadota</taxon>
        <taxon>Gammaproteobacteria</taxon>
        <taxon>SAR86 cluster</taxon>
    </lineage>
</organism>
<evidence type="ECO:0000256" key="3">
    <source>
        <dbReference type="ARBA" id="ARBA00049244"/>
    </source>
</evidence>
<evidence type="ECO:0000256" key="1">
    <source>
        <dbReference type="ARBA" id="ARBA00012417"/>
    </source>
</evidence>
<proteinExistence type="predicted"/>
<dbReference type="InterPro" id="IPR050238">
    <property type="entry name" value="DNA_Rep/Repair_Clamp_Loader"/>
</dbReference>
<dbReference type="EMBL" id="SHBJ01000008">
    <property type="protein sequence ID" value="RZO28766.1"/>
    <property type="molecule type" value="Genomic_DNA"/>
</dbReference>
<dbReference type="GO" id="GO:0006261">
    <property type="term" value="P:DNA-templated DNA replication"/>
    <property type="evidence" value="ECO:0007669"/>
    <property type="project" value="TreeGrafter"/>
</dbReference>
<name>A0A520N5M9_9GAMM</name>
<accession>A0A520N5M9</accession>
<dbReference type="Proteomes" id="UP000315283">
    <property type="component" value="Unassembled WGS sequence"/>
</dbReference>
<evidence type="ECO:0000313" key="4">
    <source>
        <dbReference type="EMBL" id="RZO28766.1"/>
    </source>
</evidence>
<gene>
    <name evidence="4" type="ORF">EVA97_01765</name>
</gene>
<dbReference type="InterPro" id="IPR027417">
    <property type="entry name" value="P-loop_NTPase"/>
</dbReference>
<keyword evidence="2" id="KW-0239">DNA-directed DNA polymerase</keyword>
<reference evidence="4 5" key="1">
    <citation type="submission" date="2019-02" db="EMBL/GenBank/DDBJ databases">
        <title>Prokaryotic population dynamics and viral predation in marine succession experiment using metagenomics: the confinement effect.</title>
        <authorList>
            <person name="Haro-Moreno J.M."/>
            <person name="Rodriguez-Valera F."/>
            <person name="Lopez-Perez M."/>
        </authorList>
    </citation>
    <scope>NUCLEOTIDE SEQUENCE [LARGE SCALE GENOMIC DNA]</scope>
    <source>
        <strain evidence="4">MED-G164</strain>
    </source>
</reference>
<sequence length="322" mass="36843">MKSLDLPWINNILSSLSFSNLPHGIIISGPDGIGKKILANAISSRLLINKTTNIENSDLVNSNSHPDFFYLNNEKVLLHNITFRKNKWDDEKGQRNVNDFLSKTPSISINKVAVIVNAQTMNDESQNALLKSLEEPSPNSYIIMITNRPKCLLNTIYSRCQVINIPSLQIDDLNEWLINNGVSDVNALDFPSFTSPLKILEELENNQHLNFKQFIKIITEFIFNNSDTNSTIKNIISLDIDLIMKINYLIEFLKIILKSRLLSEDLSGVFKDFNSSNFNNLKISNLMNELNALRYDYFKVPQINETHVLNYYLSELKNSIKI</sequence>
<protein>
    <recommendedName>
        <fullName evidence="1">DNA-directed DNA polymerase</fullName>
        <ecNumber evidence="1">2.7.7.7</ecNumber>
    </recommendedName>
</protein>
<comment type="catalytic activity">
    <reaction evidence="3">
        <text>DNA(n) + a 2'-deoxyribonucleoside 5'-triphosphate = DNA(n+1) + diphosphate</text>
        <dbReference type="Rhea" id="RHEA:22508"/>
        <dbReference type="Rhea" id="RHEA-COMP:17339"/>
        <dbReference type="Rhea" id="RHEA-COMP:17340"/>
        <dbReference type="ChEBI" id="CHEBI:33019"/>
        <dbReference type="ChEBI" id="CHEBI:61560"/>
        <dbReference type="ChEBI" id="CHEBI:173112"/>
        <dbReference type="EC" id="2.7.7.7"/>
    </reaction>
</comment>
<dbReference type="PANTHER" id="PTHR11669">
    <property type="entry name" value="REPLICATION FACTOR C / DNA POLYMERASE III GAMMA-TAU SUBUNIT"/>
    <property type="match status" value="1"/>
</dbReference>
<dbReference type="PANTHER" id="PTHR11669:SF8">
    <property type="entry name" value="DNA POLYMERASE III SUBUNIT DELTA"/>
    <property type="match status" value="1"/>
</dbReference>
<dbReference type="Gene3D" id="3.40.50.300">
    <property type="entry name" value="P-loop containing nucleotide triphosphate hydrolases"/>
    <property type="match status" value="1"/>
</dbReference>
<keyword evidence="2" id="KW-0548">Nucleotidyltransferase</keyword>
<dbReference type="AlphaFoldDB" id="A0A520N5M9"/>
<dbReference type="Pfam" id="PF13177">
    <property type="entry name" value="DNA_pol3_delta2"/>
    <property type="match status" value="1"/>
</dbReference>
<dbReference type="EC" id="2.7.7.7" evidence="1"/>
<keyword evidence="2" id="KW-0808">Transferase</keyword>
<dbReference type="GO" id="GO:0009360">
    <property type="term" value="C:DNA polymerase III complex"/>
    <property type="evidence" value="ECO:0007669"/>
    <property type="project" value="TreeGrafter"/>
</dbReference>
<comment type="caution">
    <text evidence="4">The sequence shown here is derived from an EMBL/GenBank/DDBJ whole genome shotgun (WGS) entry which is preliminary data.</text>
</comment>
<dbReference type="SUPFAM" id="SSF52540">
    <property type="entry name" value="P-loop containing nucleoside triphosphate hydrolases"/>
    <property type="match status" value="1"/>
</dbReference>